<evidence type="ECO:0000313" key="12">
    <source>
        <dbReference type="Proteomes" id="UP000626982"/>
    </source>
</evidence>
<dbReference type="NCBIfam" id="NF001567">
    <property type="entry name" value="PRK00389.1"/>
    <property type="match status" value="1"/>
</dbReference>
<dbReference type="EMBL" id="BMLM01000001">
    <property type="protein sequence ID" value="GGN81381.1"/>
    <property type="molecule type" value="Genomic_DNA"/>
</dbReference>
<dbReference type="Gene3D" id="3.30.1360.120">
    <property type="entry name" value="Probable tRNA modification gtpase trme, domain 1"/>
    <property type="match status" value="1"/>
</dbReference>
<dbReference type="Proteomes" id="UP000626982">
    <property type="component" value="Unassembled WGS sequence"/>
</dbReference>
<dbReference type="Pfam" id="PF01571">
    <property type="entry name" value="GCV_T"/>
    <property type="match status" value="1"/>
</dbReference>
<evidence type="ECO:0000256" key="3">
    <source>
        <dbReference type="ARBA" id="ARBA00022576"/>
    </source>
</evidence>
<name>A0ABQ2KFX3_9MICO</name>
<evidence type="ECO:0000256" key="6">
    <source>
        <dbReference type="ARBA" id="ARBA00047665"/>
    </source>
</evidence>
<dbReference type="SUPFAM" id="SSF103025">
    <property type="entry name" value="Folate-binding domain"/>
    <property type="match status" value="1"/>
</dbReference>
<dbReference type="PANTHER" id="PTHR43757">
    <property type="entry name" value="AMINOMETHYLTRANSFERASE"/>
    <property type="match status" value="1"/>
</dbReference>
<accession>A0ABQ2KFX3</accession>
<evidence type="ECO:0000313" key="11">
    <source>
        <dbReference type="EMBL" id="GGN81381.1"/>
    </source>
</evidence>
<keyword evidence="4 7" id="KW-0808">Transferase</keyword>
<dbReference type="InterPro" id="IPR028896">
    <property type="entry name" value="GcvT/YgfZ/DmdA"/>
</dbReference>
<protein>
    <recommendedName>
        <fullName evidence="2 7">Aminomethyltransferase</fullName>
        <ecNumber evidence="2 7">2.1.2.10</ecNumber>
    </recommendedName>
    <alternativeName>
        <fullName evidence="5 7">Glycine cleavage system T protein</fullName>
    </alternativeName>
</protein>
<dbReference type="EC" id="2.1.2.10" evidence="2 7"/>
<dbReference type="InterPro" id="IPR029043">
    <property type="entry name" value="GcvT/YgfZ_C"/>
</dbReference>
<feature type="region of interest" description="Disordered" evidence="8">
    <location>
        <begin position="1"/>
        <end position="28"/>
    </location>
</feature>
<feature type="domain" description="Aminomethyltransferase C-terminal" evidence="10">
    <location>
        <begin position="311"/>
        <end position="385"/>
    </location>
</feature>
<evidence type="ECO:0000256" key="4">
    <source>
        <dbReference type="ARBA" id="ARBA00022679"/>
    </source>
</evidence>
<keyword evidence="3 7" id="KW-0032">Aminotransferase</keyword>
<dbReference type="InterPro" id="IPR013977">
    <property type="entry name" value="GcvT_C"/>
</dbReference>
<dbReference type="HAMAP" id="MF_00259">
    <property type="entry name" value="GcvT"/>
    <property type="match status" value="1"/>
</dbReference>
<organism evidence="11 12">
    <name type="scientific">Agrococcus terreus</name>
    <dbReference type="NCBI Taxonomy" id="574649"/>
    <lineage>
        <taxon>Bacteria</taxon>
        <taxon>Bacillati</taxon>
        <taxon>Actinomycetota</taxon>
        <taxon>Actinomycetes</taxon>
        <taxon>Micrococcales</taxon>
        <taxon>Microbacteriaceae</taxon>
        <taxon>Agrococcus</taxon>
    </lineage>
</organism>
<sequence>MGESGPDGGLMTADAPSTAAGQEPAAPQRTPLHAVHEAAGAQLVDFAGWAMPVRYGSDLAEHQAVRERAGLFDLSHMAELRVRGAEAGAALDRALAGRLSALELGQAKYTLLLADDGGIVDDLIVYRLGEAEYLVVANAGNRRAAADAIAERIAGLDATLVDETDETALIAVQGPAAAAIVGAIGLESEPLEGLRYYRALEAVFEGEDVLVARTGYTGEDGFELYIAAHAAEDLWRAIVLAGEEHGLALCGLAARDTLRLEAGMPLYGHELSLATQPAQVGLGRVPALRTKGDFVGRAAVEAGPAEGAPVLVALTAEGRRAPRAGYPVLDGGRVVGEVTSGALSPTLGRPIAMALVEPGSANSDSLTVDVRGTQLPAAVTQLPFYTREARA</sequence>
<proteinExistence type="inferred from homology"/>
<dbReference type="PANTHER" id="PTHR43757:SF2">
    <property type="entry name" value="AMINOMETHYLTRANSFERASE, MITOCHONDRIAL"/>
    <property type="match status" value="1"/>
</dbReference>
<dbReference type="InterPro" id="IPR006223">
    <property type="entry name" value="GcvT"/>
</dbReference>
<comment type="similarity">
    <text evidence="1 7">Belongs to the GcvT family.</text>
</comment>
<dbReference type="Pfam" id="PF08669">
    <property type="entry name" value="GCV_T_C"/>
    <property type="match status" value="1"/>
</dbReference>
<dbReference type="InterPro" id="IPR022903">
    <property type="entry name" value="GcvT_bac"/>
</dbReference>
<dbReference type="Gene3D" id="2.40.30.110">
    <property type="entry name" value="Aminomethyltransferase beta-barrel domains"/>
    <property type="match status" value="1"/>
</dbReference>
<evidence type="ECO:0000256" key="7">
    <source>
        <dbReference type="HAMAP-Rule" id="MF_00259"/>
    </source>
</evidence>
<dbReference type="InterPro" id="IPR006222">
    <property type="entry name" value="GCVT_N"/>
</dbReference>
<dbReference type="InterPro" id="IPR027266">
    <property type="entry name" value="TrmE/GcvT-like"/>
</dbReference>
<feature type="domain" description="GCVT N-terminal" evidence="9">
    <location>
        <begin position="32"/>
        <end position="285"/>
    </location>
</feature>
<comment type="subunit">
    <text evidence="7">The glycine cleavage system is composed of four proteins: P, T, L and H.</text>
</comment>
<comment type="caution">
    <text evidence="11">The sequence shown here is derived from an EMBL/GenBank/DDBJ whole genome shotgun (WGS) entry which is preliminary data.</text>
</comment>
<gene>
    <name evidence="7 11" type="primary">gcvT</name>
    <name evidence="11" type="ORF">GCM10010968_10140</name>
</gene>
<comment type="catalytic activity">
    <reaction evidence="6 7">
        <text>N(6)-[(R)-S(8)-aminomethyldihydrolipoyl]-L-lysyl-[protein] + (6S)-5,6,7,8-tetrahydrofolate = N(6)-[(R)-dihydrolipoyl]-L-lysyl-[protein] + (6R)-5,10-methylene-5,6,7,8-tetrahydrofolate + NH4(+)</text>
        <dbReference type="Rhea" id="RHEA:16945"/>
        <dbReference type="Rhea" id="RHEA-COMP:10475"/>
        <dbReference type="Rhea" id="RHEA-COMP:10492"/>
        <dbReference type="ChEBI" id="CHEBI:15636"/>
        <dbReference type="ChEBI" id="CHEBI:28938"/>
        <dbReference type="ChEBI" id="CHEBI:57453"/>
        <dbReference type="ChEBI" id="CHEBI:83100"/>
        <dbReference type="ChEBI" id="CHEBI:83143"/>
        <dbReference type="EC" id="2.1.2.10"/>
    </reaction>
</comment>
<dbReference type="PIRSF" id="PIRSF006487">
    <property type="entry name" value="GcvT"/>
    <property type="match status" value="1"/>
</dbReference>
<evidence type="ECO:0000256" key="2">
    <source>
        <dbReference type="ARBA" id="ARBA00012616"/>
    </source>
</evidence>
<evidence type="ECO:0000256" key="1">
    <source>
        <dbReference type="ARBA" id="ARBA00008609"/>
    </source>
</evidence>
<evidence type="ECO:0000259" key="10">
    <source>
        <dbReference type="Pfam" id="PF08669"/>
    </source>
</evidence>
<evidence type="ECO:0000259" key="9">
    <source>
        <dbReference type="Pfam" id="PF01571"/>
    </source>
</evidence>
<dbReference type="SUPFAM" id="SSF101790">
    <property type="entry name" value="Aminomethyltransferase beta-barrel domain"/>
    <property type="match status" value="1"/>
</dbReference>
<evidence type="ECO:0000256" key="8">
    <source>
        <dbReference type="SAM" id="MobiDB-lite"/>
    </source>
</evidence>
<dbReference type="NCBIfam" id="TIGR00528">
    <property type="entry name" value="gcvT"/>
    <property type="match status" value="1"/>
</dbReference>
<evidence type="ECO:0000256" key="5">
    <source>
        <dbReference type="ARBA" id="ARBA00031395"/>
    </source>
</evidence>
<dbReference type="Gene3D" id="3.30.70.1400">
    <property type="entry name" value="Aminomethyltransferase beta-barrel domains"/>
    <property type="match status" value="1"/>
</dbReference>
<dbReference type="Gene3D" id="4.10.1250.10">
    <property type="entry name" value="Aminomethyltransferase fragment"/>
    <property type="match status" value="1"/>
</dbReference>
<comment type="function">
    <text evidence="7">The glycine cleavage system catalyzes the degradation of glycine.</text>
</comment>
<keyword evidence="12" id="KW-1185">Reference proteome</keyword>
<reference evidence="12" key="1">
    <citation type="journal article" date="2019" name="Int. J. Syst. Evol. Microbiol.">
        <title>The Global Catalogue of Microorganisms (GCM) 10K type strain sequencing project: providing services to taxonomists for standard genome sequencing and annotation.</title>
        <authorList>
            <consortium name="The Broad Institute Genomics Platform"/>
            <consortium name="The Broad Institute Genome Sequencing Center for Infectious Disease"/>
            <person name="Wu L."/>
            <person name="Ma J."/>
        </authorList>
    </citation>
    <scope>NUCLEOTIDE SEQUENCE [LARGE SCALE GENOMIC DNA]</scope>
    <source>
        <strain evidence="12">CGMCC 1.6960</strain>
    </source>
</reference>